<name>X1CB38_9ZZZZ</name>
<dbReference type="AlphaFoldDB" id="X1CB38"/>
<accession>X1CB38</accession>
<proteinExistence type="predicted"/>
<evidence type="ECO:0000313" key="1">
    <source>
        <dbReference type="EMBL" id="GAH04727.1"/>
    </source>
</evidence>
<comment type="caution">
    <text evidence="1">The sequence shown here is derived from an EMBL/GenBank/DDBJ whole genome shotgun (WGS) entry which is preliminary data.</text>
</comment>
<dbReference type="EMBL" id="BART01021905">
    <property type="protein sequence ID" value="GAH04727.1"/>
    <property type="molecule type" value="Genomic_DNA"/>
</dbReference>
<protein>
    <submittedName>
        <fullName evidence="1">Uncharacterized protein</fullName>
    </submittedName>
</protein>
<gene>
    <name evidence="1" type="ORF">S01H4_40260</name>
</gene>
<organism evidence="1">
    <name type="scientific">marine sediment metagenome</name>
    <dbReference type="NCBI Taxonomy" id="412755"/>
    <lineage>
        <taxon>unclassified sequences</taxon>
        <taxon>metagenomes</taxon>
        <taxon>ecological metagenomes</taxon>
    </lineage>
</organism>
<feature type="non-terminal residue" evidence="1">
    <location>
        <position position="1"/>
    </location>
</feature>
<sequence>LLGKFLGIVPGLEGDFFSVNLQKKRATNAIRNKRIR</sequence>
<reference evidence="1" key="1">
    <citation type="journal article" date="2014" name="Front. Microbiol.">
        <title>High frequency of phylogenetically diverse reductive dehalogenase-homologous genes in deep subseafloor sedimentary metagenomes.</title>
        <authorList>
            <person name="Kawai M."/>
            <person name="Futagami T."/>
            <person name="Toyoda A."/>
            <person name="Takaki Y."/>
            <person name="Nishi S."/>
            <person name="Hori S."/>
            <person name="Arai W."/>
            <person name="Tsubouchi T."/>
            <person name="Morono Y."/>
            <person name="Uchiyama I."/>
            <person name="Ito T."/>
            <person name="Fujiyama A."/>
            <person name="Inagaki F."/>
            <person name="Takami H."/>
        </authorList>
    </citation>
    <scope>NUCLEOTIDE SEQUENCE</scope>
    <source>
        <strain evidence="1">Expedition CK06-06</strain>
    </source>
</reference>